<dbReference type="SUPFAM" id="SSF47113">
    <property type="entry name" value="Histone-fold"/>
    <property type="match status" value="1"/>
</dbReference>
<evidence type="ECO:0000256" key="1">
    <source>
        <dbReference type="ARBA" id="ARBA00006846"/>
    </source>
</evidence>
<comment type="similarity">
    <text evidence="1">Belongs to the histone H2B family.</text>
</comment>
<dbReference type="Gene3D" id="1.10.20.10">
    <property type="entry name" value="Histone, subunit A"/>
    <property type="match status" value="1"/>
</dbReference>
<name>A0A4Y2M3S2_ARAVE</name>
<dbReference type="OrthoDB" id="6427647at2759"/>
<keyword evidence="5" id="KW-1185">Reference proteome</keyword>
<dbReference type="GO" id="GO:0003677">
    <property type="term" value="F:DNA binding"/>
    <property type="evidence" value="ECO:0007669"/>
    <property type="project" value="InterPro"/>
</dbReference>
<comment type="caution">
    <text evidence="4">The sequence shown here is derived from an EMBL/GenBank/DDBJ whole genome shotgun (WGS) entry which is preliminary data.</text>
</comment>
<dbReference type="GO" id="GO:0000786">
    <property type="term" value="C:nucleosome"/>
    <property type="evidence" value="ECO:0007669"/>
    <property type="project" value="InterPro"/>
</dbReference>
<feature type="region of interest" description="Disordered" evidence="2">
    <location>
        <begin position="1"/>
        <end position="38"/>
    </location>
</feature>
<reference evidence="4 5" key="1">
    <citation type="journal article" date="2019" name="Sci. Rep.">
        <title>Orb-weaving spider Araneus ventricosus genome elucidates the spidroin gene catalogue.</title>
        <authorList>
            <person name="Kono N."/>
            <person name="Nakamura H."/>
            <person name="Ohtoshi R."/>
            <person name="Moran D.A.P."/>
            <person name="Shinohara A."/>
            <person name="Yoshida Y."/>
            <person name="Fujiwara M."/>
            <person name="Mori M."/>
            <person name="Tomita M."/>
            <person name="Arakawa K."/>
        </authorList>
    </citation>
    <scope>NUCLEOTIDE SEQUENCE [LARGE SCALE GENOMIC DNA]</scope>
</reference>
<dbReference type="GO" id="GO:0046982">
    <property type="term" value="F:protein heterodimerization activity"/>
    <property type="evidence" value="ECO:0007669"/>
    <property type="project" value="InterPro"/>
</dbReference>
<evidence type="ECO:0000256" key="2">
    <source>
        <dbReference type="SAM" id="MobiDB-lite"/>
    </source>
</evidence>
<protein>
    <recommendedName>
        <fullName evidence="3">Core Histone H2A/H2B/H3 domain-containing protein</fullName>
    </recommendedName>
</protein>
<organism evidence="4 5">
    <name type="scientific">Araneus ventricosus</name>
    <name type="common">Orbweaver spider</name>
    <name type="synonym">Epeira ventricosa</name>
    <dbReference type="NCBI Taxonomy" id="182803"/>
    <lineage>
        <taxon>Eukaryota</taxon>
        <taxon>Metazoa</taxon>
        <taxon>Ecdysozoa</taxon>
        <taxon>Arthropoda</taxon>
        <taxon>Chelicerata</taxon>
        <taxon>Arachnida</taxon>
        <taxon>Araneae</taxon>
        <taxon>Araneomorphae</taxon>
        <taxon>Entelegynae</taxon>
        <taxon>Araneoidea</taxon>
        <taxon>Araneidae</taxon>
        <taxon>Araneus</taxon>
    </lineage>
</organism>
<feature type="domain" description="Core Histone H2A/H2B/H3" evidence="3">
    <location>
        <begin position="32"/>
        <end position="108"/>
    </location>
</feature>
<dbReference type="InterPro" id="IPR009072">
    <property type="entry name" value="Histone-fold"/>
</dbReference>
<dbReference type="InterPro" id="IPR000558">
    <property type="entry name" value="Histone_H2B"/>
</dbReference>
<sequence length="133" mass="15541">MMDFFQQETDFEVKDDEPIPSTSTHDFNPVQRIRRKKQRREELSFKPYILRMKKIVSPGLKLSSNALEDLDNMLSNVYQMYCSEFQLLSSHTKIKTLSDKDVESATKLCIPGNLKTKAMDIGRRSVFPQEVYK</sequence>
<dbReference type="AlphaFoldDB" id="A0A4Y2M3S2"/>
<dbReference type="Proteomes" id="UP000499080">
    <property type="component" value="Unassembled WGS sequence"/>
</dbReference>
<evidence type="ECO:0000313" key="4">
    <source>
        <dbReference type="EMBL" id="GBN20376.1"/>
    </source>
</evidence>
<dbReference type="Pfam" id="PF00125">
    <property type="entry name" value="Histone"/>
    <property type="match status" value="1"/>
</dbReference>
<evidence type="ECO:0000259" key="3">
    <source>
        <dbReference type="Pfam" id="PF00125"/>
    </source>
</evidence>
<gene>
    <name evidence="4" type="ORF">AVEN_260842_1</name>
</gene>
<dbReference type="PRINTS" id="PR00621">
    <property type="entry name" value="HISTONEH2B"/>
</dbReference>
<dbReference type="GO" id="GO:0030527">
    <property type="term" value="F:structural constituent of chromatin"/>
    <property type="evidence" value="ECO:0007669"/>
    <property type="project" value="InterPro"/>
</dbReference>
<dbReference type="EMBL" id="BGPR01006607">
    <property type="protein sequence ID" value="GBN20376.1"/>
    <property type="molecule type" value="Genomic_DNA"/>
</dbReference>
<accession>A0A4Y2M3S2</accession>
<dbReference type="SMART" id="SM00427">
    <property type="entry name" value="H2B"/>
    <property type="match status" value="1"/>
</dbReference>
<dbReference type="InterPro" id="IPR007125">
    <property type="entry name" value="H2A/H2B/H3"/>
</dbReference>
<proteinExistence type="inferred from homology"/>
<evidence type="ECO:0000313" key="5">
    <source>
        <dbReference type="Proteomes" id="UP000499080"/>
    </source>
</evidence>